<dbReference type="RefSeq" id="WP_053014989.1">
    <property type="nucleotide sequence ID" value="NZ_JJQN01000105.1"/>
</dbReference>
<dbReference type="Pfam" id="PF01944">
    <property type="entry name" value="SpoIIM"/>
    <property type="match status" value="1"/>
</dbReference>
<protein>
    <recommendedName>
        <fullName evidence="4">Stage II sporulation protein M</fullName>
    </recommendedName>
</protein>
<evidence type="ECO:0000313" key="2">
    <source>
        <dbReference type="EMBL" id="KKH59114.1"/>
    </source>
</evidence>
<evidence type="ECO:0008006" key="4">
    <source>
        <dbReference type="Google" id="ProtNLM"/>
    </source>
</evidence>
<evidence type="ECO:0000313" key="3">
    <source>
        <dbReference type="Proteomes" id="UP000034450"/>
    </source>
</evidence>
<dbReference type="PANTHER" id="PTHR35337:SF1">
    <property type="entry name" value="SLR1478 PROTEIN"/>
    <property type="match status" value="1"/>
</dbReference>
<dbReference type="PATRIC" id="fig|2209.85.peg.1033"/>
<proteinExistence type="predicted"/>
<keyword evidence="1" id="KW-0812">Transmembrane</keyword>
<dbReference type="Proteomes" id="UP000034450">
    <property type="component" value="Unassembled WGS sequence"/>
</dbReference>
<accession>A0A0F8RDR6</accession>
<feature type="transmembrane region" description="Helical" evidence="1">
    <location>
        <begin position="167"/>
        <end position="194"/>
    </location>
</feature>
<dbReference type="EMBL" id="JJQN01000105">
    <property type="protein sequence ID" value="KKH59114.1"/>
    <property type="molecule type" value="Genomic_DNA"/>
</dbReference>
<name>A0A0F8RDR6_METMZ</name>
<comment type="caution">
    <text evidence="2">The sequence shown here is derived from an EMBL/GenBank/DDBJ whole genome shotgun (WGS) entry which is preliminary data.</text>
</comment>
<evidence type="ECO:0000256" key="1">
    <source>
        <dbReference type="SAM" id="Phobius"/>
    </source>
</evidence>
<feature type="transmembrane region" description="Helical" evidence="1">
    <location>
        <begin position="118"/>
        <end position="141"/>
    </location>
</feature>
<organism evidence="2 3">
    <name type="scientific">Methanosarcina mazei</name>
    <name type="common">Methanosarcina frisia</name>
    <dbReference type="NCBI Taxonomy" id="2209"/>
    <lineage>
        <taxon>Archaea</taxon>
        <taxon>Methanobacteriati</taxon>
        <taxon>Methanobacteriota</taxon>
        <taxon>Stenosarchaea group</taxon>
        <taxon>Methanomicrobia</taxon>
        <taxon>Methanosarcinales</taxon>
        <taxon>Methanosarcinaceae</taxon>
        <taxon>Methanosarcina</taxon>
    </lineage>
</organism>
<dbReference type="InterPro" id="IPR002798">
    <property type="entry name" value="SpoIIM-like"/>
</dbReference>
<feature type="transmembrane region" description="Helical" evidence="1">
    <location>
        <begin position="76"/>
        <end position="106"/>
    </location>
</feature>
<keyword evidence="1" id="KW-0472">Membrane</keyword>
<reference evidence="2 3" key="1">
    <citation type="journal article" date="2015" name="ISME J.">
        <title>Genomic and phenotypic differentiation among Methanosarcina mazei populations from Columbia River sediment.</title>
        <authorList>
            <person name="Youngblut N.D."/>
            <person name="Wirth J.S."/>
            <person name="Henriksen J.R."/>
            <person name="Smith M."/>
            <person name="Simon H."/>
            <person name="Metcalf W.W."/>
            <person name="Whitaker R.J."/>
        </authorList>
    </citation>
    <scope>NUCLEOTIDE SEQUENCE [LARGE SCALE GENOMIC DNA]</scope>
    <source>
        <strain evidence="2 3">1.H.A.2.6</strain>
    </source>
</reference>
<dbReference type="PANTHER" id="PTHR35337">
    <property type="entry name" value="SLR1478 PROTEIN"/>
    <property type="match status" value="1"/>
</dbReference>
<keyword evidence="1" id="KW-1133">Transmembrane helix</keyword>
<sequence>MKKLGLIYKRINMALKDNKSPILISISVYLLGFALGFILSHIYCSTMENVLIINENELVMQNPPIFGYILKNNVKFIFILISGSFLFGATTFMNLICNGLLFGGIFAESIKVISLTKVLLLTVPHAVFELPATFISGAAGFKIPYELFRYLNGKKHYILKREEIMDFLILVSISIFLIIIAAFIESYITVIPLIY</sequence>
<gene>
    <name evidence="2" type="ORF">DU74_04875</name>
</gene>
<dbReference type="AlphaFoldDB" id="A0A0F8RDR6"/>
<feature type="transmembrane region" description="Helical" evidence="1">
    <location>
        <begin position="21"/>
        <end position="43"/>
    </location>
</feature>